<feature type="domain" description="CARDB" evidence="2">
    <location>
        <begin position="305"/>
        <end position="382"/>
    </location>
</feature>
<dbReference type="Proteomes" id="UP000253273">
    <property type="component" value="Chromosome"/>
</dbReference>
<feature type="transmembrane region" description="Helical" evidence="1">
    <location>
        <begin position="520"/>
        <end position="540"/>
    </location>
</feature>
<dbReference type="KEGG" id="haj:DU500_16925"/>
<dbReference type="AlphaFoldDB" id="A0A345E704"/>
<proteinExistence type="predicted"/>
<dbReference type="InterPro" id="IPR011635">
    <property type="entry name" value="CARDB"/>
</dbReference>
<dbReference type="OrthoDB" id="56770at2157"/>
<evidence type="ECO:0000313" key="3">
    <source>
        <dbReference type="EMBL" id="AXG07976.1"/>
    </source>
</evidence>
<keyword evidence="1" id="KW-0812">Transmembrane</keyword>
<dbReference type="PANTHER" id="PTHR35902:SF3">
    <property type="entry name" value="NPCBM-ASSOCIATED, NEW3 DOMAIN OF ALPHA-GALACTOSIDASE"/>
    <property type="match status" value="1"/>
</dbReference>
<dbReference type="Pfam" id="PF07705">
    <property type="entry name" value="CARDB"/>
    <property type="match status" value="1"/>
</dbReference>
<dbReference type="PANTHER" id="PTHR35902">
    <property type="entry name" value="S-LAYER DOMAIN-LIKE PROTEIN-RELATED"/>
    <property type="match status" value="1"/>
</dbReference>
<gene>
    <name evidence="3" type="ORF">DU500_16925</name>
</gene>
<sequence length="543" mass="57292">MRRITILAVVGCLLLAPVVPTVASSVVTGNPELSHSVADNTFQPNQRAQLTVVTTNDGNIEDGGVGRFEEQVQTARSVQMRVREGRIDAPIDVKTGTVTAGSIGPGGVSEFTFALEIGDVEPGTYTVPVEVTYRHARAVIYDETASGPSEIEYVWLDKERTVDLTIRIEERASFDIVSEGTNQLFAGDTGSLAFTIKNTGTQTARNASIRLSSGASGLFFGSPATPAAETGVFVRSLDPNETRRVSVQVGATDDVTPGAYPVDAVVSYRDENDIGQRSDALTTGVTVHPERTFTLSDLDTSNFRVDENEATVSGQITNTGPAPARNVVVRMRDHGTVTPTNGESAVGTLAPGESADVSFTAAITSDAEPGANSFTFDVEYENADGDVLTASNPIRKTAVIEAERDRFEVSNVSTTVTPGGTAQLSADVRYVGNEPISAVNARLFTSDPLSTSDDGAFLGRMAPGETSTATFRISATSDALPKEYASSIEVRYDEADGDTEFTDGMPIGVPVDEPSGGPPVPPVVIGVVVVLAVIGGVVWYRRQ</sequence>
<evidence type="ECO:0000259" key="2">
    <source>
        <dbReference type="Pfam" id="PF07705"/>
    </source>
</evidence>
<dbReference type="GeneID" id="37285104"/>
<keyword evidence="1" id="KW-1133">Transmembrane helix</keyword>
<dbReference type="EMBL" id="CP031150">
    <property type="protein sequence ID" value="AXG07976.1"/>
    <property type="molecule type" value="Genomic_DNA"/>
</dbReference>
<name>A0A345E704_9EURY</name>
<dbReference type="RefSeq" id="WP_114587097.1">
    <property type="nucleotide sequence ID" value="NZ_CP031150.1"/>
</dbReference>
<keyword evidence="1" id="KW-0472">Membrane</keyword>
<dbReference type="InterPro" id="IPR013783">
    <property type="entry name" value="Ig-like_fold"/>
</dbReference>
<dbReference type="Gene3D" id="2.60.40.10">
    <property type="entry name" value="Immunoglobulins"/>
    <property type="match status" value="3"/>
</dbReference>
<keyword evidence="4" id="KW-1185">Reference proteome</keyword>
<evidence type="ECO:0000256" key="1">
    <source>
        <dbReference type="SAM" id="Phobius"/>
    </source>
</evidence>
<evidence type="ECO:0000313" key="4">
    <source>
        <dbReference type="Proteomes" id="UP000253273"/>
    </source>
</evidence>
<organism evidence="3 4">
    <name type="scientific">Haloplanus rubicundus</name>
    <dbReference type="NCBI Taxonomy" id="1547898"/>
    <lineage>
        <taxon>Archaea</taxon>
        <taxon>Methanobacteriati</taxon>
        <taxon>Methanobacteriota</taxon>
        <taxon>Stenosarchaea group</taxon>
        <taxon>Halobacteria</taxon>
        <taxon>Halobacteriales</taxon>
        <taxon>Haloferacaceae</taxon>
        <taxon>Haloplanus</taxon>
    </lineage>
</organism>
<accession>A0A345E704</accession>
<reference evidence="3 4" key="1">
    <citation type="submission" date="2018-07" db="EMBL/GenBank/DDBJ databases">
        <title>Genome sequences of Haloplanus sp. CBA1113.</title>
        <authorList>
            <person name="Kim Y.B."/>
            <person name="Roh S.W."/>
        </authorList>
    </citation>
    <scope>NUCLEOTIDE SEQUENCE [LARGE SCALE GENOMIC DNA]</scope>
    <source>
        <strain evidence="3 4">CBA1113</strain>
    </source>
</reference>
<protein>
    <recommendedName>
        <fullName evidence="2">CARDB domain-containing protein</fullName>
    </recommendedName>
</protein>